<evidence type="ECO:0000256" key="2">
    <source>
        <dbReference type="SAM" id="Coils"/>
    </source>
</evidence>
<dbReference type="AlphaFoldDB" id="A0A1G7TSG5"/>
<dbReference type="OrthoDB" id="9768858at2"/>
<evidence type="ECO:0000313" key="4">
    <source>
        <dbReference type="Proteomes" id="UP000217076"/>
    </source>
</evidence>
<dbReference type="Pfam" id="PF05816">
    <property type="entry name" value="TelA"/>
    <property type="match status" value="1"/>
</dbReference>
<evidence type="ECO:0000256" key="1">
    <source>
        <dbReference type="ARBA" id="ARBA00005541"/>
    </source>
</evidence>
<evidence type="ECO:0000313" key="3">
    <source>
        <dbReference type="EMBL" id="SDG38178.1"/>
    </source>
</evidence>
<dbReference type="STRING" id="83401.SAMN05421742_10188"/>
<dbReference type="EMBL" id="FNCV01000001">
    <property type="protein sequence ID" value="SDG38178.1"/>
    <property type="molecule type" value="Genomic_DNA"/>
</dbReference>
<sequence length="372" mass="40638">MSLDPAHPPASAVERAITSLEGRPNTPDDAERARIEEIKAGIDLTSANSVLDFGSASEQRVGAFADSVLDQVLGRDLGPMHDKLSELRQVAGGLDPERLKGGGLLNRLFFDARREVGRFADSFRSARQRIDAIAGELEDRVDEVGLGIALLDRLFEENLETFRELSLHIAAGHELLAYYTDEVIPAAEAEARARADQPDAELAAQRVRDLKAAVDRLDRKVMNLEKSKAIAHAAMPTIRQVQQTGITLIEELRMAIAHAIPAWKSTMLIHVEQMRQKVGLAALDAMTEFTNAQLKTMAQQLDANVEAAHRQSRRGIADVAAITETIDSLVGTLDRIDRLDAEARSARAEGRKALAEAEGALRQRQIQGPEAS</sequence>
<feature type="coiled-coil region" evidence="2">
    <location>
        <begin position="200"/>
        <end position="227"/>
    </location>
</feature>
<dbReference type="PANTHER" id="PTHR38432">
    <property type="entry name" value="TELA-LIKE PROTEIN SAOUHSC_01408"/>
    <property type="match status" value="1"/>
</dbReference>
<keyword evidence="2" id="KW-0175">Coiled coil</keyword>
<accession>A0A1G7TSG5</accession>
<dbReference type="InterPro" id="IPR008863">
    <property type="entry name" value="Toxic_anion-R_TelA"/>
</dbReference>
<name>A0A1G7TSG5_9PROT</name>
<reference evidence="4" key="1">
    <citation type="submission" date="2016-10" db="EMBL/GenBank/DDBJ databases">
        <authorList>
            <person name="Varghese N."/>
            <person name="Submissions S."/>
        </authorList>
    </citation>
    <scope>NUCLEOTIDE SEQUENCE [LARGE SCALE GENOMIC DNA]</scope>
    <source>
        <strain evidence="4">930I</strain>
    </source>
</reference>
<proteinExistence type="inferred from homology"/>
<organism evidence="3 4">
    <name type="scientific">Roseospirillum parvum</name>
    <dbReference type="NCBI Taxonomy" id="83401"/>
    <lineage>
        <taxon>Bacteria</taxon>
        <taxon>Pseudomonadati</taxon>
        <taxon>Pseudomonadota</taxon>
        <taxon>Alphaproteobacteria</taxon>
        <taxon>Rhodospirillales</taxon>
        <taxon>Rhodospirillaceae</taxon>
        <taxon>Roseospirillum</taxon>
    </lineage>
</organism>
<protein>
    <submittedName>
        <fullName evidence="3">Uncharacterized conserved protein YaaN involved in tellurite resistance</fullName>
    </submittedName>
</protein>
<dbReference type="PANTHER" id="PTHR38432:SF1">
    <property type="entry name" value="TELA-LIKE PROTEIN SAOUHSC_01408"/>
    <property type="match status" value="1"/>
</dbReference>
<dbReference type="RefSeq" id="WP_092613966.1">
    <property type="nucleotide sequence ID" value="NZ_FNCV01000001.1"/>
</dbReference>
<comment type="similarity">
    <text evidence="1">Belongs to the TelA family.</text>
</comment>
<gene>
    <name evidence="3" type="ORF">SAMN05421742_10188</name>
</gene>
<dbReference type="Proteomes" id="UP000217076">
    <property type="component" value="Unassembled WGS sequence"/>
</dbReference>
<keyword evidence="4" id="KW-1185">Reference proteome</keyword>